<dbReference type="CDD" id="cd16651">
    <property type="entry name" value="SPL-RING_NSE2"/>
    <property type="match status" value="1"/>
</dbReference>
<dbReference type="InterPro" id="IPR036406">
    <property type="entry name" value="Coprogen_oxidase_aer_sf"/>
</dbReference>
<dbReference type="GO" id="GO:0008270">
    <property type="term" value="F:zinc ion binding"/>
    <property type="evidence" value="ECO:0007669"/>
    <property type="project" value="UniProtKB-KW"/>
</dbReference>
<evidence type="ECO:0000256" key="5">
    <source>
        <dbReference type="ARBA" id="ARBA00022723"/>
    </source>
</evidence>
<dbReference type="EC" id="1.3.3.3" evidence="4"/>
<evidence type="ECO:0000256" key="10">
    <source>
        <dbReference type="ARBA" id="ARBA00023244"/>
    </source>
</evidence>
<evidence type="ECO:0000256" key="4">
    <source>
        <dbReference type="ARBA" id="ARBA00012869"/>
    </source>
</evidence>
<comment type="caution">
    <text evidence="13">The sequence shown here is derived from an EMBL/GenBank/DDBJ whole genome shotgun (WGS) entry which is preliminary data.</text>
</comment>
<comment type="pathway">
    <text evidence="1">Porphyrin-containing compound metabolism; protoporphyrin-IX biosynthesis; protoporphyrinogen-IX from coproporphyrinogen-III (O2 route): step 1/1.</text>
</comment>
<dbReference type="GO" id="GO:0006782">
    <property type="term" value="P:protoporphyrinogen IX biosynthetic process"/>
    <property type="evidence" value="ECO:0007669"/>
    <property type="project" value="TreeGrafter"/>
</dbReference>
<dbReference type="InterPro" id="IPR004181">
    <property type="entry name" value="Znf_MIZ"/>
</dbReference>
<keyword evidence="7" id="KW-0862">Zinc</keyword>
<dbReference type="Gene3D" id="3.40.1500.10">
    <property type="entry name" value="Coproporphyrinogen III oxidase, aerobic"/>
    <property type="match status" value="1"/>
</dbReference>
<dbReference type="PROSITE" id="PS01021">
    <property type="entry name" value="COPROGEN_OXIDASE"/>
    <property type="match status" value="1"/>
</dbReference>
<dbReference type="SUPFAM" id="SSF57850">
    <property type="entry name" value="RING/U-box"/>
    <property type="match status" value="1"/>
</dbReference>
<evidence type="ECO:0000256" key="6">
    <source>
        <dbReference type="ARBA" id="ARBA00022771"/>
    </source>
</evidence>
<dbReference type="InterPro" id="IPR018375">
    <property type="entry name" value="Coprogen_oxidase_CS"/>
</dbReference>
<dbReference type="Pfam" id="PF01218">
    <property type="entry name" value="Coprogen_oxidas"/>
    <property type="match status" value="1"/>
</dbReference>
<evidence type="ECO:0000256" key="3">
    <source>
        <dbReference type="ARBA" id="ARBA00011738"/>
    </source>
</evidence>
<keyword evidence="9" id="KW-0350">Heme biosynthesis</keyword>
<evidence type="ECO:0000313" key="13">
    <source>
        <dbReference type="EMBL" id="KAK3925888.1"/>
    </source>
</evidence>
<organism evidence="13 14">
    <name type="scientific">Frankliniella fusca</name>
    <dbReference type="NCBI Taxonomy" id="407009"/>
    <lineage>
        <taxon>Eukaryota</taxon>
        <taxon>Metazoa</taxon>
        <taxon>Ecdysozoa</taxon>
        <taxon>Arthropoda</taxon>
        <taxon>Hexapoda</taxon>
        <taxon>Insecta</taxon>
        <taxon>Pterygota</taxon>
        <taxon>Neoptera</taxon>
        <taxon>Paraneoptera</taxon>
        <taxon>Thysanoptera</taxon>
        <taxon>Terebrantia</taxon>
        <taxon>Thripoidea</taxon>
        <taxon>Thripidae</taxon>
        <taxon>Frankliniella</taxon>
    </lineage>
</organism>
<dbReference type="Pfam" id="PF11789">
    <property type="entry name" value="zf-Nse"/>
    <property type="match status" value="1"/>
</dbReference>
<dbReference type="EMBL" id="JAHWGI010001240">
    <property type="protein sequence ID" value="KAK3925888.1"/>
    <property type="molecule type" value="Genomic_DNA"/>
</dbReference>
<evidence type="ECO:0000256" key="8">
    <source>
        <dbReference type="ARBA" id="ARBA00023002"/>
    </source>
</evidence>
<gene>
    <name evidence="13" type="ORF">KUF71_014137</name>
</gene>
<dbReference type="Proteomes" id="UP001219518">
    <property type="component" value="Unassembled WGS sequence"/>
</dbReference>
<evidence type="ECO:0000256" key="2">
    <source>
        <dbReference type="ARBA" id="ARBA00010644"/>
    </source>
</evidence>
<evidence type="ECO:0000256" key="11">
    <source>
        <dbReference type="PROSITE-ProRule" id="PRU00452"/>
    </source>
</evidence>
<dbReference type="PANTHER" id="PTHR10755:SF0">
    <property type="entry name" value="OXYGEN-DEPENDENT COPROPORPHYRINOGEN-III OXIDASE, MITOCHONDRIAL"/>
    <property type="match status" value="1"/>
</dbReference>
<dbReference type="NCBIfam" id="NF003727">
    <property type="entry name" value="PRK05330.1"/>
    <property type="match status" value="1"/>
</dbReference>
<dbReference type="PRINTS" id="PR00073">
    <property type="entry name" value="COPRGNOXDASE"/>
</dbReference>
<evidence type="ECO:0000256" key="9">
    <source>
        <dbReference type="ARBA" id="ARBA00023133"/>
    </source>
</evidence>
<dbReference type="GO" id="GO:0004109">
    <property type="term" value="F:coproporphyrinogen oxidase activity"/>
    <property type="evidence" value="ECO:0007669"/>
    <property type="project" value="UniProtKB-EC"/>
</dbReference>
<evidence type="ECO:0000256" key="7">
    <source>
        <dbReference type="ARBA" id="ARBA00022833"/>
    </source>
</evidence>
<dbReference type="PANTHER" id="PTHR10755">
    <property type="entry name" value="COPROPORPHYRINOGEN III OXIDASE, MITOCHONDRIAL"/>
    <property type="match status" value="1"/>
</dbReference>
<keyword evidence="6 11" id="KW-0863">Zinc-finger</keyword>
<keyword evidence="5" id="KW-0479">Metal-binding</keyword>
<evidence type="ECO:0000256" key="1">
    <source>
        <dbReference type="ARBA" id="ARBA00005168"/>
    </source>
</evidence>
<evidence type="ECO:0000313" key="14">
    <source>
        <dbReference type="Proteomes" id="UP001219518"/>
    </source>
</evidence>
<reference evidence="13" key="1">
    <citation type="submission" date="2021-07" db="EMBL/GenBank/DDBJ databases">
        <authorList>
            <person name="Catto M.A."/>
            <person name="Jacobson A."/>
            <person name="Kennedy G."/>
            <person name="Labadie P."/>
            <person name="Hunt B.G."/>
            <person name="Srinivasan R."/>
        </authorList>
    </citation>
    <scope>NUCLEOTIDE SEQUENCE</scope>
    <source>
        <strain evidence="13">PL_HMW_Pooled</strain>
        <tissue evidence="13">Head</tissue>
    </source>
</reference>
<dbReference type="Gene3D" id="3.30.40.10">
    <property type="entry name" value="Zinc/RING finger domain, C3HC4 (zinc finger)"/>
    <property type="match status" value="1"/>
</dbReference>
<keyword evidence="8" id="KW-0560">Oxidoreductase</keyword>
<keyword evidence="14" id="KW-1185">Reference proteome</keyword>
<accession>A0AAE1HR63</accession>
<feature type="domain" description="SP-RING-type" evidence="12">
    <location>
        <begin position="508"/>
        <end position="590"/>
    </location>
</feature>
<dbReference type="PROSITE" id="PS51044">
    <property type="entry name" value="ZF_SP_RING"/>
    <property type="match status" value="1"/>
</dbReference>
<comment type="similarity">
    <text evidence="2">Belongs to the aerobic coproporphyrinogen-III oxidase family.</text>
</comment>
<dbReference type="GO" id="GO:0005737">
    <property type="term" value="C:cytoplasm"/>
    <property type="evidence" value="ECO:0007669"/>
    <property type="project" value="TreeGrafter"/>
</dbReference>
<sequence length="595" mass="68645">MIFKAFCRHFHEFGVVTLYNHGVRGKRIKARFLLAALPGLGFIDSVKKKTWGQNEVVFMAEPVTDRKILEDNPSDMKTKMELLIMRIQAELCRALEAEENNETQFQVDRWLRKEGGGGITCIIQDGQVFEKAGVNISVVKGTLPPAAAQQMKARGKKFKSEGDLPFFAAGVSCVIHPRNPMVPTIHFNYRYFEVEESDGSRQWWFGGGTDLTPYYLNEEDSRHFHRSLKKACDSHDKTFYPKFKKWCDDYFHITHRGERRGVGGIFFDDVDYPSQDAAFKFVKSCAEAVIPSYLPLVKKHKNDGYGYHERQWQLLRRGRYVEFNLIYDRGTKFGLYTPGARYESILMSLPLVARWEYMHSPPADSAEVVISYIAMDSNSKKEREFLRHGIQEAFLCAEFLTKYVEKGSLRDKHLKNLEGLVQNYCLLDYHLDIRPGLVSQMSQEESRKIAQRENAETAVPVESNIDYMKILSDKVAKSIKKHDVKDHPKLKDYTKQVSKLINVADGAEDDDLMVTKADEMILDPISKTELVDPVITIKCRHRFSRKTIMDYIKNGRHGSKCPYMACTERLTKDDLEDDVIMAQTLKRSRNQRQLH</sequence>
<name>A0AAE1HR63_9NEOP</name>
<dbReference type="InterPro" id="IPR001260">
    <property type="entry name" value="Coprogen_oxidase_aer"/>
</dbReference>
<proteinExistence type="inferred from homology"/>
<dbReference type="SUPFAM" id="SSF102886">
    <property type="entry name" value="Coproporphyrinogen III oxidase"/>
    <property type="match status" value="1"/>
</dbReference>
<dbReference type="AlphaFoldDB" id="A0AAE1HR63"/>
<dbReference type="InterPro" id="IPR013083">
    <property type="entry name" value="Znf_RING/FYVE/PHD"/>
</dbReference>
<evidence type="ECO:0000259" key="12">
    <source>
        <dbReference type="PROSITE" id="PS51044"/>
    </source>
</evidence>
<protein>
    <recommendedName>
        <fullName evidence="4">coproporphyrinogen oxidase</fullName>
        <ecNumber evidence="4">1.3.3.3</ecNumber>
    </recommendedName>
</protein>
<dbReference type="FunFam" id="3.40.1500.10:FF:000002">
    <property type="entry name" value="oxygen-dependent coproporphyrinogen-III oxidase, mitochondrial"/>
    <property type="match status" value="1"/>
</dbReference>
<comment type="subunit">
    <text evidence="3">Homodimer.</text>
</comment>
<reference evidence="13" key="2">
    <citation type="journal article" date="2023" name="BMC Genomics">
        <title>Pest status, molecular evolution, and epigenetic factors derived from the genome assembly of Frankliniella fusca, a thysanopteran phytovirus vector.</title>
        <authorList>
            <person name="Catto M.A."/>
            <person name="Labadie P.E."/>
            <person name="Jacobson A.L."/>
            <person name="Kennedy G.G."/>
            <person name="Srinivasan R."/>
            <person name="Hunt B.G."/>
        </authorList>
    </citation>
    <scope>NUCLEOTIDE SEQUENCE</scope>
    <source>
        <strain evidence="13">PL_HMW_Pooled</strain>
    </source>
</reference>
<keyword evidence="10" id="KW-0627">Porphyrin biosynthesis</keyword>